<reference evidence="2" key="1">
    <citation type="journal article" date="2018" name="DNA Res.">
        <title>Multiple hybrid de novo genome assembly of finger millet, an orphan allotetraploid crop.</title>
        <authorList>
            <person name="Hatakeyama M."/>
            <person name="Aluri S."/>
            <person name="Balachadran M.T."/>
            <person name="Sivarajan S.R."/>
            <person name="Patrignani A."/>
            <person name="Gruter S."/>
            <person name="Poveda L."/>
            <person name="Shimizu-Inatsugi R."/>
            <person name="Baeten J."/>
            <person name="Francoijs K.J."/>
            <person name="Nataraja K.N."/>
            <person name="Reddy Y.A.N."/>
            <person name="Phadnis S."/>
            <person name="Ravikumar R.L."/>
            <person name="Schlapbach R."/>
            <person name="Sreeman S.M."/>
            <person name="Shimizu K.K."/>
        </authorList>
    </citation>
    <scope>NUCLEOTIDE SEQUENCE</scope>
</reference>
<evidence type="ECO:0000256" key="1">
    <source>
        <dbReference type="SAM" id="MobiDB-lite"/>
    </source>
</evidence>
<gene>
    <name evidence="2" type="primary">gb25468</name>
    <name evidence="2" type="ORF">PR202_gb25468</name>
</gene>
<accession>A0AAV5FP76</accession>
<protein>
    <submittedName>
        <fullName evidence="2">Uncharacterized protein</fullName>
    </submittedName>
</protein>
<proteinExistence type="predicted"/>
<dbReference type="GO" id="GO:0008897">
    <property type="term" value="F:holo-[acyl-carrier-protein] synthase activity"/>
    <property type="evidence" value="ECO:0007669"/>
    <property type="project" value="InterPro"/>
</dbReference>
<feature type="compositionally biased region" description="Basic and acidic residues" evidence="1">
    <location>
        <begin position="9"/>
        <end position="20"/>
    </location>
</feature>
<sequence>MATAASNVEKTRARASERRSCLSGSLPPVLDSKSPEGRSPDWREPGSARACRLSCWPAATRDPRGTQHLPETRRARSRVSVPTRACGCGRGVDFHPSHSSARAGFCSTRPVAITTAGALFPSTNLRAPYKPGPAAAYMRHRFLRRAMPLPPPQPPTPRTPGVAGGRLFASLPPPPPFQSRRAAEYIPAGDPACGAGAAVVAGAGELHPIPWLEQRRAHAPPLPPPWALLASSVVSWLALGSSRNSPHRRSGAALRSGTTACCRRYTEVLSPSERKNALSMNGEKLQKGAVLSRALIGIDIEEKKRKTAKSILSLAQRYFTPPEVDYLAEIPDPDAQQKEFITMDSQSSGNGQLPLGLKAWKTIPFIEDTLVTGTEAVKLIC</sequence>
<feature type="region of interest" description="Disordered" evidence="1">
    <location>
        <begin position="1"/>
        <end position="47"/>
    </location>
</feature>
<comment type="caution">
    <text evidence="2">The sequence shown here is derived from an EMBL/GenBank/DDBJ whole genome shotgun (WGS) entry which is preliminary data.</text>
</comment>
<dbReference type="AlphaFoldDB" id="A0AAV5FP76"/>
<keyword evidence="3" id="KW-1185">Reference proteome</keyword>
<reference evidence="2" key="2">
    <citation type="submission" date="2021-12" db="EMBL/GenBank/DDBJ databases">
        <title>Resequencing data analysis of finger millet.</title>
        <authorList>
            <person name="Hatakeyama M."/>
            <person name="Aluri S."/>
            <person name="Balachadran M.T."/>
            <person name="Sivarajan S.R."/>
            <person name="Poveda L."/>
            <person name="Shimizu-Inatsugi R."/>
            <person name="Schlapbach R."/>
            <person name="Sreeman S.M."/>
            <person name="Shimizu K.K."/>
        </authorList>
    </citation>
    <scope>NUCLEOTIDE SEQUENCE</scope>
</reference>
<dbReference type="InterPro" id="IPR037143">
    <property type="entry name" value="4-PPantetheinyl_Trfase_dom_sf"/>
</dbReference>
<evidence type="ECO:0000313" key="2">
    <source>
        <dbReference type="EMBL" id="GJN36592.1"/>
    </source>
</evidence>
<dbReference type="GO" id="GO:0000287">
    <property type="term" value="F:magnesium ion binding"/>
    <property type="evidence" value="ECO:0007669"/>
    <property type="project" value="InterPro"/>
</dbReference>
<dbReference type="Proteomes" id="UP001054889">
    <property type="component" value="Unassembled WGS sequence"/>
</dbReference>
<evidence type="ECO:0000313" key="3">
    <source>
        <dbReference type="Proteomes" id="UP001054889"/>
    </source>
</evidence>
<dbReference type="Gene3D" id="3.90.470.20">
    <property type="entry name" value="4'-phosphopantetheinyl transferase domain"/>
    <property type="match status" value="1"/>
</dbReference>
<dbReference type="EMBL" id="BQKI01000090">
    <property type="protein sequence ID" value="GJN36592.1"/>
    <property type="molecule type" value="Genomic_DNA"/>
</dbReference>
<name>A0AAV5FP76_ELECO</name>
<dbReference type="SUPFAM" id="SSF56214">
    <property type="entry name" value="4'-phosphopantetheinyl transferase"/>
    <property type="match status" value="1"/>
</dbReference>
<feature type="compositionally biased region" description="Basic and acidic residues" evidence="1">
    <location>
        <begin position="33"/>
        <end position="46"/>
    </location>
</feature>
<organism evidence="2 3">
    <name type="scientific">Eleusine coracana subsp. coracana</name>
    <dbReference type="NCBI Taxonomy" id="191504"/>
    <lineage>
        <taxon>Eukaryota</taxon>
        <taxon>Viridiplantae</taxon>
        <taxon>Streptophyta</taxon>
        <taxon>Embryophyta</taxon>
        <taxon>Tracheophyta</taxon>
        <taxon>Spermatophyta</taxon>
        <taxon>Magnoliopsida</taxon>
        <taxon>Liliopsida</taxon>
        <taxon>Poales</taxon>
        <taxon>Poaceae</taxon>
        <taxon>PACMAD clade</taxon>
        <taxon>Chloridoideae</taxon>
        <taxon>Cynodonteae</taxon>
        <taxon>Eleusininae</taxon>
        <taxon>Eleusine</taxon>
    </lineage>
</organism>